<dbReference type="Pfam" id="PF06182">
    <property type="entry name" value="ABC2_membrane_6"/>
    <property type="match status" value="1"/>
</dbReference>
<reference evidence="2 3" key="1">
    <citation type="submission" date="2020-02" db="EMBL/GenBank/DDBJ databases">
        <authorList>
            <person name="Li X.-J."/>
            <person name="Feng X.-M."/>
        </authorList>
    </citation>
    <scope>NUCLEOTIDE SEQUENCE [LARGE SCALE GENOMIC DNA]</scope>
    <source>
        <strain evidence="2 3">CGMCC 4.7225</strain>
    </source>
</reference>
<keyword evidence="1" id="KW-0812">Transmembrane</keyword>
<sequence>MGFRRWSTYRLATAAGAFTNSVFGLIKAYITIGAIGAAGGSLAGYDAATGATYAWLVQALIAPVNIFGWQELALRIRSGDVAVDLARPVDPQLAYLAADLGRAAYSFIPRGAPPLLVGAAVTGLTLPTSPLPYVLGAISVWLAVMLSFACQWLVNLAAFWLLDLRGVRTLYMAVSSVLSGMMVPVHWFPGWLSTVAAWTPGPSLIQAPIDVVTARADGVDALAIMGTQAVWLVAMLAVGQLVFLAGTRKLVVQGG</sequence>
<dbReference type="Proteomes" id="UP000469185">
    <property type="component" value="Unassembled WGS sequence"/>
</dbReference>
<protein>
    <submittedName>
        <fullName evidence="2">ABC transporter permease</fullName>
    </submittedName>
</protein>
<name>A0A6N9YIS5_9ACTN</name>
<comment type="caution">
    <text evidence="2">The sequence shown here is derived from an EMBL/GenBank/DDBJ whole genome shotgun (WGS) entry which is preliminary data.</text>
</comment>
<evidence type="ECO:0000313" key="3">
    <source>
        <dbReference type="Proteomes" id="UP000469185"/>
    </source>
</evidence>
<feature type="transmembrane region" description="Helical" evidence="1">
    <location>
        <begin position="229"/>
        <end position="247"/>
    </location>
</feature>
<evidence type="ECO:0000313" key="2">
    <source>
        <dbReference type="EMBL" id="NED94857.1"/>
    </source>
</evidence>
<keyword evidence="3" id="KW-1185">Reference proteome</keyword>
<keyword evidence="1" id="KW-1133">Transmembrane helix</keyword>
<gene>
    <name evidence="2" type="ORF">G1H11_05980</name>
</gene>
<dbReference type="PANTHER" id="PTHR36832">
    <property type="entry name" value="SLR1174 PROTEIN-RELATED"/>
    <property type="match status" value="1"/>
</dbReference>
<keyword evidence="1" id="KW-0472">Membrane</keyword>
<feature type="transmembrane region" description="Helical" evidence="1">
    <location>
        <begin position="169"/>
        <end position="188"/>
    </location>
</feature>
<dbReference type="PANTHER" id="PTHR36832:SF2">
    <property type="entry name" value="INTEGRAL MEMBRANE PROTEIN"/>
    <property type="match status" value="1"/>
</dbReference>
<evidence type="ECO:0000256" key="1">
    <source>
        <dbReference type="SAM" id="Phobius"/>
    </source>
</evidence>
<proteinExistence type="predicted"/>
<feature type="transmembrane region" description="Helical" evidence="1">
    <location>
        <begin position="141"/>
        <end position="162"/>
    </location>
</feature>
<organism evidence="2 3">
    <name type="scientific">Phytoactinopolyspora alkaliphila</name>
    <dbReference type="NCBI Taxonomy" id="1783498"/>
    <lineage>
        <taxon>Bacteria</taxon>
        <taxon>Bacillati</taxon>
        <taxon>Actinomycetota</taxon>
        <taxon>Actinomycetes</taxon>
        <taxon>Jiangellales</taxon>
        <taxon>Jiangellaceae</taxon>
        <taxon>Phytoactinopolyspora</taxon>
    </lineage>
</organism>
<accession>A0A6N9YIS5</accession>
<dbReference type="AlphaFoldDB" id="A0A6N9YIS5"/>
<dbReference type="EMBL" id="JAAGOB010000002">
    <property type="protein sequence ID" value="NED94857.1"/>
    <property type="molecule type" value="Genomic_DNA"/>
</dbReference>
<dbReference type="InterPro" id="IPR010390">
    <property type="entry name" value="ABC-2_transporter-like"/>
</dbReference>